<dbReference type="PANTHER" id="PTHR43581">
    <property type="entry name" value="ATP/GTP PHOSPHATASE"/>
    <property type="match status" value="1"/>
</dbReference>
<dbReference type="Gene3D" id="3.40.50.300">
    <property type="entry name" value="P-loop containing nucleotide triphosphate hydrolases"/>
    <property type="match status" value="1"/>
</dbReference>
<dbReference type="AlphaFoldDB" id="A0A2S8FYI1"/>
<dbReference type="EMBL" id="PUHY01000005">
    <property type="protein sequence ID" value="PQO37213.1"/>
    <property type="molecule type" value="Genomic_DNA"/>
</dbReference>
<dbReference type="SUPFAM" id="SSF52540">
    <property type="entry name" value="P-loop containing nucleoside triphosphate hydrolases"/>
    <property type="match status" value="1"/>
</dbReference>
<dbReference type="InterPro" id="IPR027417">
    <property type="entry name" value="P-loop_NTPase"/>
</dbReference>
<gene>
    <name evidence="3" type="ORF">C5Y83_04500</name>
</gene>
<evidence type="ECO:0008006" key="5">
    <source>
        <dbReference type="Google" id="ProtNLM"/>
    </source>
</evidence>
<feature type="domain" description="Endonuclease GajA/Old nuclease/RecF-like AAA" evidence="1">
    <location>
        <begin position="232"/>
        <end position="316"/>
    </location>
</feature>
<dbReference type="GO" id="GO:0016887">
    <property type="term" value="F:ATP hydrolysis activity"/>
    <property type="evidence" value="ECO:0007669"/>
    <property type="project" value="InterPro"/>
</dbReference>
<evidence type="ECO:0000259" key="1">
    <source>
        <dbReference type="Pfam" id="PF13175"/>
    </source>
</evidence>
<proteinExistence type="predicted"/>
<dbReference type="InterPro" id="IPR051396">
    <property type="entry name" value="Bact_Antivir_Def_Nuclease"/>
</dbReference>
<dbReference type="PANTHER" id="PTHR43581:SF2">
    <property type="entry name" value="EXCINUCLEASE ATPASE SUBUNIT"/>
    <property type="match status" value="1"/>
</dbReference>
<protein>
    <recommendedName>
        <fullName evidence="5">AAA family ATPase</fullName>
    </recommendedName>
</protein>
<name>A0A2S8FYI1_9BACT</name>
<accession>A0A2S8FYI1</accession>
<organism evidence="3 4">
    <name type="scientific">Blastopirellula marina</name>
    <dbReference type="NCBI Taxonomy" id="124"/>
    <lineage>
        <taxon>Bacteria</taxon>
        <taxon>Pseudomonadati</taxon>
        <taxon>Planctomycetota</taxon>
        <taxon>Planctomycetia</taxon>
        <taxon>Pirellulales</taxon>
        <taxon>Pirellulaceae</taxon>
        <taxon>Blastopirellula</taxon>
    </lineage>
</organism>
<comment type="caution">
    <text evidence="3">The sequence shown here is derived from an EMBL/GenBank/DDBJ whole genome shotgun (WGS) entry which is preliminary data.</text>
</comment>
<dbReference type="Pfam" id="PF13476">
    <property type="entry name" value="AAA_23"/>
    <property type="match status" value="1"/>
</dbReference>
<dbReference type="Pfam" id="PF13175">
    <property type="entry name" value="AAA_15"/>
    <property type="match status" value="1"/>
</dbReference>
<dbReference type="OrthoDB" id="260942at2"/>
<sequence>MILTELTISNVGPFYGSEKVKFEESVTVFTGANDCGKSSILNAVELLCGVAGHDRELTESDVNFDRILSGNNGWKNDTEISCKAVFKMTELSKSHVKGVEAGQEVFIECQLAPISRKVTRVRFRANAEAGWRSGGAVSVGSFPKIIKLPLNEPIRSVIDLTSPNNSELGFLKSAFDPEFSFSKIQGLSPGMFSNLLSKAKGDLNSKLRRFLPDDITLEFDFVPTDPDRRGLSVNIRDHHEGHSPLELRGAGIQSLVSVMAALTSQSLDDCHFIVLFDEPENSLHADAQHVLRAFLETLGDSQNAQIIYATHSPSMINSMRGESLRLVKRSNDGGFARSKVIERPIDENFLPVRSSLGLNASDSLLYGPVTIVVEGPTEVLGIPIIFRRLWQEGVPGFEKVVTLLPLLHILDGSGDKFDKLCKVAISQGTRPVVFLDGDKKGQRLNSITNALPNVPVVLLEGSMEFEEIIPTDVYVNSLAEVMSEYYDNAVNDFTIVKFEAWNEGANLPQQMAFSKRIDRWVEETTGLSVEKPRVMKHALSSVNVDDVKLDELKVLLDKIVYELAKI</sequence>
<dbReference type="InterPro" id="IPR038729">
    <property type="entry name" value="Rad50/SbcC_AAA"/>
</dbReference>
<reference evidence="3 4" key="1">
    <citation type="submission" date="2018-02" db="EMBL/GenBank/DDBJ databases">
        <title>Comparative genomes isolates from brazilian mangrove.</title>
        <authorList>
            <person name="Araujo J.E."/>
            <person name="Taketani R.G."/>
            <person name="Silva M.C.P."/>
            <person name="Loureco M.V."/>
            <person name="Andreote F.D."/>
        </authorList>
    </citation>
    <scope>NUCLEOTIDE SEQUENCE [LARGE SCALE GENOMIC DNA]</scope>
    <source>
        <strain evidence="3 4">Hex-1 MGV</strain>
    </source>
</reference>
<feature type="domain" description="Rad50/SbcC-type AAA" evidence="2">
    <location>
        <begin position="5"/>
        <end position="50"/>
    </location>
</feature>
<evidence type="ECO:0000259" key="2">
    <source>
        <dbReference type="Pfam" id="PF13476"/>
    </source>
</evidence>
<evidence type="ECO:0000313" key="4">
    <source>
        <dbReference type="Proteomes" id="UP000238322"/>
    </source>
</evidence>
<dbReference type="InterPro" id="IPR041685">
    <property type="entry name" value="AAA_GajA/Old/RecF-like"/>
</dbReference>
<dbReference type="GO" id="GO:0006302">
    <property type="term" value="P:double-strand break repair"/>
    <property type="evidence" value="ECO:0007669"/>
    <property type="project" value="InterPro"/>
</dbReference>
<dbReference type="Proteomes" id="UP000238322">
    <property type="component" value="Unassembled WGS sequence"/>
</dbReference>
<evidence type="ECO:0000313" key="3">
    <source>
        <dbReference type="EMBL" id="PQO37213.1"/>
    </source>
</evidence>
<dbReference type="RefSeq" id="WP_105328463.1">
    <property type="nucleotide sequence ID" value="NZ_PUHY01000005.1"/>
</dbReference>